<proteinExistence type="predicted"/>
<dbReference type="EMBL" id="UINC01061358">
    <property type="protein sequence ID" value="SVB86850.1"/>
    <property type="molecule type" value="Genomic_DNA"/>
</dbReference>
<organism evidence="1">
    <name type="scientific">marine metagenome</name>
    <dbReference type="NCBI Taxonomy" id="408172"/>
    <lineage>
        <taxon>unclassified sequences</taxon>
        <taxon>metagenomes</taxon>
        <taxon>ecological metagenomes</taxon>
    </lineage>
</organism>
<sequence length="70" mass="8010">MNCKPIVRFSNIGVKSATIEADSYIYLAWRRPLAIGAKWISTQIYNKIDSRFEQMPCFTARSSQPLDPTI</sequence>
<name>A0A382HHS4_9ZZZZ</name>
<dbReference type="AlphaFoldDB" id="A0A382HHS4"/>
<protein>
    <submittedName>
        <fullName evidence="1">Uncharacterized protein</fullName>
    </submittedName>
</protein>
<evidence type="ECO:0000313" key="1">
    <source>
        <dbReference type="EMBL" id="SVB86850.1"/>
    </source>
</evidence>
<reference evidence="1" key="1">
    <citation type="submission" date="2018-05" db="EMBL/GenBank/DDBJ databases">
        <authorList>
            <person name="Lanie J.A."/>
            <person name="Ng W.-L."/>
            <person name="Kazmierczak K.M."/>
            <person name="Andrzejewski T.M."/>
            <person name="Davidsen T.M."/>
            <person name="Wayne K.J."/>
            <person name="Tettelin H."/>
            <person name="Glass J.I."/>
            <person name="Rusch D."/>
            <person name="Podicherti R."/>
            <person name="Tsui H.-C.T."/>
            <person name="Winkler M.E."/>
        </authorList>
    </citation>
    <scope>NUCLEOTIDE SEQUENCE</scope>
</reference>
<accession>A0A382HHS4</accession>
<gene>
    <name evidence="1" type="ORF">METZ01_LOCUS239704</name>
</gene>